<evidence type="ECO:0000313" key="3">
    <source>
        <dbReference type="Proteomes" id="UP001215598"/>
    </source>
</evidence>
<feature type="coiled-coil region" evidence="1">
    <location>
        <begin position="933"/>
        <end position="962"/>
    </location>
</feature>
<sequence length="963" mass="107363">MAVVETNFKVDQIHAIVTAPSFPTVIAVPTINDCPPASRIFQGRQIILDKMHQFFRTTSGKQLIYVLHGLGGAGKTQIALEYMEESSGSFSDIVFVDASTLDTINTALKNLAVLKGVGDSAQDALTWLQSKHGDWLLFFDNADNPKMNLNEFFPLCNYGNILITSRNPGLRVYGEHSPVSNMEETDAATLLLRSAAKETSEANLQVAAKIVKELYYLPLAIAQAGAFISKSEDLDGYLTLYAENHARLLREKPDQSHDQYGWTVYTTWQISFDQLSKPAARFLQLCSFLHYTGITEDIFSNASKYSAPVELPPKEDLQEPIQFLSHFLGPNGHWSPLNFLDITNEIKAYSLISFDGTTKMFSIHPLVHTWSQSTVPPVDEGLSRLCTRSILGMSISEVPDHELILTSLRLLPHLATLDTSNADKGPDFRAAFWHIYFAAEKFQEAHDVIAKVVEKCKLLLGEQHPATLEVMHQLGLTYRQLGEYEKARGLEVTVLEKQTILLGQDHLDTLSTMESLATTYFRMGDYEKAKELEMVVLEKRSKVLGEEHPGTLRAMGTLATIHGRLGDFENARRLEVIVLEKRTTLLGQDHPDTLMAMGNLARTCSNLGDYEKGKELEIVVLEKRTKVLGEENPATLTAIGNLALTYCNLGDYEKARELEMVVLEKQTRVLGEEHPSTLLTMGNLAMSYEKLGNFEKARGLGMVVLERQTKVLGEEHPDTLLVMGNLALTYSNLGDYEKAKELEMVVLDKRTRVLGQEHPDTSMAMGNLALTYSSLGDYEKAKDLGMVVLERQTKVLGEEHPDTLTAMGNLALTYSNLGDYEKAKELEMVVLEKKIRVLGEDHPDTLQAMGNLAVTHLKLGDFEKAGVLGVTVLEKRSTLLGQDHPGTLIAMANLAATYHAQGAFTKAEALEIVVLEKQRQHFGDKHPDSIRAMRNLTQTYRKLQKLKEAEELEQLVKESQNLI</sequence>
<dbReference type="AlphaFoldDB" id="A0AAD7HUH9"/>
<dbReference type="NCBIfam" id="NF040586">
    <property type="entry name" value="FxSxx_TPR"/>
    <property type="match status" value="1"/>
</dbReference>
<dbReference type="PANTHER" id="PTHR46082:SF6">
    <property type="entry name" value="AAA+ ATPASE DOMAIN-CONTAINING PROTEIN-RELATED"/>
    <property type="match status" value="1"/>
</dbReference>
<dbReference type="Gene3D" id="3.40.50.300">
    <property type="entry name" value="P-loop containing nucleotide triphosphate hydrolases"/>
    <property type="match status" value="1"/>
</dbReference>
<evidence type="ECO:0000256" key="1">
    <source>
        <dbReference type="SAM" id="Coils"/>
    </source>
</evidence>
<proteinExistence type="predicted"/>
<organism evidence="2 3">
    <name type="scientific">Mycena metata</name>
    <dbReference type="NCBI Taxonomy" id="1033252"/>
    <lineage>
        <taxon>Eukaryota</taxon>
        <taxon>Fungi</taxon>
        <taxon>Dikarya</taxon>
        <taxon>Basidiomycota</taxon>
        <taxon>Agaricomycotina</taxon>
        <taxon>Agaricomycetes</taxon>
        <taxon>Agaricomycetidae</taxon>
        <taxon>Agaricales</taxon>
        <taxon>Marasmiineae</taxon>
        <taxon>Mycenaceae</taxon>
        <taxon>Mycena</taxon>
    </lineage>
</organism>
<name>A0AAD7HUH9_9AGAR</name>
<dbReference type="InterPro" id="IPR027417">
    <property type="entry name" value="P-loop_NTPase"/>
</dbReference>
<dbReference type="Proteomes" id="UP001215598">
    <property type="component" value="Unassembled WGS sequence"/>
</dbReference>
<evidence type="ECO:0008006" key="4">
    <source>
        <dbReference type="Google" id="ProtNLM"/>
    </source>
</evidence>
<dbReference type="Gene3D" id="1.25.40.10">
    <property type="entry name" value="Tetratricopeptide repeat domain"/>
    <property type="match status" value="3"/>
</dbReference>
<comment type="caution">
    <text evidence="2">The sequence shown here is derived from an EMBL/GenBank/DDBJ whole genome shotgun (WGS) entry which is preliminary data.</text>
</comment>
<dbReference type="SUPFAM" id="SSF48452">
    <property type="entry name" value="TPR-like"/>
    <property type="match status" value="4"/>
</dbReference>
<dbReference type="InterPro" id="IPR011990">
    <property type="entry name" value="TPR-like_helical_dom_sf"/>
</dbReference>
<dbReference type="Pfam" id="PF13374">
    <property type="entry name" value="TPR_10"/>
    <property type="match status" value="8"/>
</dbReference>
<keyword evidence="1" id="KW-0175">Coiled coil</keyword>
<reference evidence="2" key="1">
    <citation type="submission" date="2023-03" db="EMBL/GenBank/DDBJ databases">
        <title>Massive genome expansion in bonnet fungi (Mycena s.s.) driven by repeated elements and novel gene families across ecological guilds.</title>
        <authorList>
            <consortium name="Lawrence Berkeley National Laboratory"/>
            <person name="Harder C.B."/>
            <person name="Miyauchi S."/>
            <person name="Viragh M."/>
            <person name="Kuo A."/>
            <person name="Thoen E."/>
            <person name="Andreopoulos B."/>
            <person name="Lu D."/>
            <person name="Skrede I."/>
            <person name="Drula E."/>
            <person name="Henrissat B."/>
            <person name="Morin E."/>
            <person name="Kohler A."/>
            <person name="Barry K."/>
            <person name="LaButti K."/>
            <person name="Morin E."/>
            <person name="Salamov A."/>
            <person name="Lipzen A."/>
            <person name="Mereny Z."/>
            <person name="Hegedus B."/>
            <person name="Baldrian P."/>
            <person name="Stursova M."/>
            <person name="Weitz H."/>
            <person name="Taylor A."/>
            <person name="Grigoriev I.V."/>
            <person name="Nagy L.G."/>
            <person name="Martin F."/>
            <person name="Kauserud H."/>
        </authorList>
    </citation>
    <scope>NUCLEOTIDE SEQUENCE</scope>
    <source>
        <strain evidence="2">CBHHK182m</strain>
    </source>
</reference>
<dbReference type="InterPro" id="IPR053137">
    <property type="entry name" value="NLR-like"/>
</dbReference>
<gene>
    <name evidence="2" type="ORF">B0H16DRAFT_1894377</name>
</gene>
<dbReference type="PRINTS" id="PR00381">
    <property type="entry name" value="KINESINLIGHT"/>
</dbReference>
<keyword evidence="3" id="KW-1185">Reference proteome</keyword>
<accession>A0AAD7HUH9</accession>
<dbReference type="SUPFAM" id="SSF52540">
    <property type="entry name" value="P-loop containing nucleoside triphosphate hydrolases"/>
    <property type="match status" value="1"/>
</dbReference>
<dbReference type="EMBL" id="JARKIB010000178">
    <property type="protein sequence ID" value="KAJ7727565.1"/>
    <property type="molecule type" value="Genomic_DNA"/>
</dbReference>
<dbReference type="PANTHER" id="PTHR46082">
    <property type="entry name" value="ATP/GTP-BINDING PROTEIN-RELATED"/>
    <property type="match status" value="1"/>
</dbReference>
<evidence type="ECO:0000313" key="2">
    <source>
        <dbReference type="EMBL" id="KAJ7727565.1"/>
    </source>
</evidence>
<dbReference type="Pfam" id="PF13424">
    <property type="entry name" value="TPR_12"/>
    <property type="match status" value="2"/>
</dbReference>
<protein>
    <recommendedName>
        <fullName evidence="4">TPR-like protein</fullName>
    </recommendedName>
</protein>